<sequence length="209" mass="23372">MRILVIVILLLSIAATGCASGTGKNGKVMLDGKEIVSVKLECADFCKRAETPPFAEKTFTKENGDALKVFHKGIVNAEKMNGVVDYVVTFFMYLAFEDGTQKKYVLNVADEDGMNALLVNTEESSQGYTISKDLTSELRSFIYGGESERRMKLKKKFACGCSCACGRYPHRLQLLQSALYRKRHLGSCYKTRWIQAGYATRTGAYRIFH</sequence>
<keyword evidence="3" id="KW-1185">Reference proteome</keyword>
<gene>
    <name evidence="2" type="ORF">OMP38_10340</name>
</gene>
<protein>
    <recommendedName>
        <fullName evidence="4">Lipoprotein</fullName>
    </recommendedName>
</protein>
<evidence type="ECO:0000313" key="2">
    <source>
        <dbReference type="EMBL" id="MDG0791223.1"/>
    </source>
</evidence>
<evidence type="ECO:0000256" key="1">
    <source>
        <dbReference type="SAM" id="SignalP"/>
    </source>
</evidence>
<name>A0A9X4QM24_9BACL</name>
<accession>A0A9X4QM24</accession>
<dbReference type="RefSeq" id="WP_277564989.1">
    <property type="nucleotide sequence ID" value="NZ_JAPDHZ010000002.1"/>
</dbReference>
<feature type="chain" id="PRO_5040902690" description="Lipoprotein" evidence="1">
    <location>
        <begin position="20"/>
        <end position="209"/>
    </location>
</feature>
<reference evidence="2 3" key="1">
    <citation type="submission" date="2022-10" db="EMBL/GenBank/DDBJ databases">
        <title>Comparative genomic analysis of Cohnella hashimotonis sp. nov., isolated from the International Space Station.</title>
        <authorList>
            <person name="Simpson A."/>
            <person name="Venkateswaran K."/>
        </authorList>
    </citation>
    <scope>NUCLEOTIDE SEQUENCE [LARGE SCALE GENOMIC DNA]</scope>
    <source>
        <strain evidence="2 3">DSM 18997</strain>
    </source>
</reference>
<dbReference type="EMBL" id="JAPDHZ010000002">
    <property type="protein sequence ID" value="MDG0791223.1"/>
    <property type="molecule type" value="Genomic_DNA"/>
</dbReference>
<feature type="signal peptide" evidence="1">
    <location>
        <begin position="1"/>
        <end position="19"/>
    </location>
</feature>
<dbReference type="PROSITE" id="PS51257">
    <property type="entry name" value="PROKAR_LIPOPROTEIN"/>
    <property type="match status" value="1"/>
</dbReference>
<comment type="caution">
    <text evidence="2">The sequence shown here is derived from an EMBL/GenBank/DDBJ whole genome shotgun (WGS) entry which is preliminary data.</text>
</comment>
<evidence type="ECO:0000313" key="3">
    <source>
        <dbReference type="Proteomes" id="UP001153387"/>
    </source>
</evidence>
<proteinExistence type="predicted"/>
<organism evidence="2 3">
    <name type="scientific">Cohnella ginsengisoli</name>
    <dbReference type="NCBI Taxonomy" id="425004"/>
    <lineage>
        <taxon>Bacteria</taxon>
        <taxon>Bacillati</taxon>
        <taxon>Bacillota</taxon>
        <taxon>Bacilli</taxon>
        <taxon>Bacillales</taxon>
        <taxon>Paenibacillaceae</taxon>
        <taxon>Cohnella</taxon>
    </lineage>
</organism>
<dbReference type="AlphaFoldDB" id="A0A9X4QM24"/>
<evidence type="ECO:0008006" key="4">
    <source>
        <dbReference type="Google" id="ProtNLM"/>
    </source>
</evidence>
<dbReference type="Proteomes" id="UP001153387">
    <property type="component" value="Unassembled WGS sequence"/>
</dbReference>
<keyword evidence="1" id="KW-0732">Signal</keyword>